<feature type="domain" description="Solute-binding protein family 3/N-terminal" evidence="2">
    <location>
        <begin position="48"/>
        <end position="275"/>
    </location>
</feature>
<evidence type="ECO:0000313" key="5">
    <source>
        <dbReference type="EMBL" id="CAB4728834.1"/>
    </source>
</evidence>
<protein>
    <submittedName>
        <fullName evidence="5">Unannotated protein</fullName>
    </submittedName>
</protein>
<evidence type="ECO:0000256" key="1">
    <source>
        <dbReference type="ARBA" id="ARBA00022729"/>
    </source>
</evidence>
<evidence type="ECO:0000313" key="10">
    <source>
        <dbReference type="EMBL" id="CAB4969181.1"/>
    </source>
</evidence>
<dbReference type="PROSITE" id="PS51257">
    <property type="entry name" value="PROKAR_LIPOPROTEIN"/>
    <property type="match status" value="1"/>
</dbReference>
<dbReference type="EMBL" id="CAESAE010000004">
    <property type="protein sequence ID" value="CAB4338808.1"/>
    <property type="molecule type" value="Genomic_DNA"/>
</dbReference>
<evidence type="ECO:0000313" key="11">
    <source>
        <dbReference type="EMBL" id="CAB5069643.1"/>
    </source>
</evidence>
<proteinExistence type="predicted"/>
<dbReference type="EMBL" id="CAFBLD010000002">
    <property type="protein sequence ID" value="CAB4857644.1"/>
    <property type="molecule type" value="Genomic_DNA"/>
</dbReference>
<keyword evidence="1" id="KW-0732">Signal</keyword>
<dbReference type="EMBL" id="CAFABH010000016">
    <property type="protein sequence ID" value="CAB4830321.1"/>
    <property type="molecule type" value="Genomic_DNA"/>
</dbReference>
<dbReference type="AlphaFoldDB" id="A0A6J6S1Y4"/>
<dbReference type="SUPFAM" id="SSF53850">
    <property type="entry name" value="Periplasmic binding protein-like II"/>
    <property type="match status" value="1"/>
</dbReference>
<evidence type="ECO:0000313" key="4">
    <source>
        <dbReference type="EMBL" id="CAB4694859.1"/>
    </source>
</evidence>
<dbReference type="InterPro" id="IPR001638">
    <property type="entry name" value="Solute-binding_3/MltF_N"/>
</dbReference>
<evidence type="ECO:0000259" key="2">
    <source>
        <dbReference type="SMART" id="SM00062"/>
    </source>
</evidence>
<evidence type="ECO:0000313" key="8">
    <source>
        <dbReference type="EMBL" id="CAB4857644.1"/>
    </source>
</evidence>
<dbReference type="PANTHER" id="PTHR35936:SF17">
    <property type="entry name" value="ARGININE-BINDING EXTRACELLULAR PROTEIN ARTP"/>
    <property type="match status" value="1"/>
</dbReference>
<dbReference type="SMART" id="SM00062">
    <property type="entry name" value="PBPb"/>
    <property type="match status" value="1"/>
</dbReference>
<name>A0A6J6S1Y4_9ZZZZ</name>
<accession>A0A6J6S1Y4</accession>
<dbReference type="Gene3D" id="3.40.190.10">
    <property type="entry name" value="Periplasmic binding protein-like II"/>
    <property type="match status" value="2"/>
</dbReference>
<dbReference type="EMBL" id="CAEZYM010000010">
    <property type="protein sequence ID" value="CAB4728834.1"/>
    <property type="molecule type" value="Genomic_DNA"/>
</dbReference>
<evidence type="ECO:0000313" key="3">
    <source>
        <dbReference type="EMBL" id="CAB4338808.1"/>
    </source>
</evidence>
<gene>
    <name evidence="4" type="ORF">UFOPK2510_00932</name>
    <name evidence="5" type="ORF">UFOPK2718_01099</name>
    <name evidence="6" type="ORF">UFOPK2936_00379</name>
    <name evidence="7" type="ORF">UFOPK3174_01008</name>
    <name evidence="8" type="ORF">UFOPK3328_00281</name>
    <name evidence="9" type="ORF">UFOPK3779_00746</name>
    <name evidence="10" type="ORF">UFOPK3913_00204</name>
    <name evidence="3" type="ORF">UFOPK4107_00823</name>
    <name evidence="11" type="ORF">UFOPK4403_00050</name>
</gene>
<organism evidence="5">
    <name type="scientific">freshwater metagenome</name>
    <dbReference type="NCBI Taxonomy" id="449393"/>
    <lineage>
        <taxon>unclassified sequences</taxon>
        <taxon>metagenomes</taxon>
        <taxon>ecological metagenomes</taxon>
    </lineage>
</organism>
<evidence type="ECO:0000313" key="7">
    <source>
        <dbReference type="EMBL" id="CAB4830321.1"/>
    </source>
</evidence>
<dbReference type="PANTHER" id="PTHR35936">
    <property type="entry name" value="MEMBRANE-BOUND LYTIC MUREIN TRANSGLYCOSYLASE F"/>
    <property type="match status" value="1"/>
</dbReference>
<sequence length="282" mass="29012">MKINKSLALTTALLLAVSLTSCAKPATTENAASASCAPADLSTLTKGTLTVATGEPAYDPWVSNDKPESGAGFEAAVAYAVAKQLGFESAAVKWVRTTFDSAVTPGPKTFDFNLQQYSITADRKKVVDFSSAYYFANQAIVSAKGSKIAGVTTLAGLKGAKLGAAVGTTSLDTIETQLGLKAQVFNDNAAAVTALKNGQIDGLVVDLPTAFYLAAAEVKDGIIVGQLENHDSADLGFGLLLAKDSPLTACITKAVDAITASGELKTIQDKWLTTSAGAPVLK</sequence>
<evidence type="ECO:0000313" key="6">
    <source>
        <dbReference type="EMBL" id="CAB4773933.1"/>
    </source>
</evidence>
<dbReference type="EMBL" id="CAFBNH010000004">
    <property type="protein sequence ID" value="CAB4943910.1"/>
    <property type="molecule type" value="Genomic_DNA"/>
</dbReference>
<reference evidence="5" key="1">
    <citation type="submission" date="2020-05" db="EMBL/GenBank/DDBJ databases">
        <authorList>
            <person name="Chiriac C."/>
            <person name="Salcher M."/>
            <person name="Ghai R."/>
            <person name="Kavagutti S V."/>
        </authorList>
    </citation>
    <scope>NUCLEOTIDE SEQUENCE</scope>
</reference>
<dbReference type="EMBL" id="CAFBQX010000001">
    <property type="protein sequence ID" value="CAB5069643.1"/>
    <property type="molecule type" value="Genomic_DNA"/>
</dbReference>
<dbReference type="EMBL" id="CAFBOC010000002">
    <property type="protein sequence ID" value="CAB4969181.1"/>
    <property type="molecule type" value="Genomic_DNA"/>
</dbReference>
<dbReference type="CDD" id="cd13530">
    <property type="entry name" value="PBP2_peptides_like"/>
    <property type="match status" value="1"/>
</dbReference>
<evidence type="ECO:0000313" key="9">
    <source>
        <dbReference type="EMBL" id="CAB4943910.1"/>
    </source>
</evidence>
<dbReference type="Pfam" id="PF00497">
    <property type="entry name" value="SBP_bac_3"/>
    <property type="match status" value="1"/>
</dbReference>
<dbReference type="EMBL" id="CAEZZW010000001">
    <property type="protein sequence ID" value="CAB4773933.1"/>
    <property type="molecule type" value="Genomic_DNA"/>
</dbReference>
<dbReference type="EMBL" id="CAEZXO010000005">
    <property type="protein sequence ID" value="CAB4694859.1"/>
    <property type="molecule type" value="Genomic_DNA"/>
</dbReference>